<feature type="chain" id="PRO_5002354002" description="DUF834 domain-containing protein" evidence="2">
    <location>
        <begin position="27"/>
        <end position="124"/>
    </location>
</feature>
<feature type="region of interest" description="Disordered" evidence="1">
    <location>
        <begin position="91"/>
        <end position="124"/>
    </location>
</feature>
<feature type="signal peptide" evidence="2">
    <location>
        <begin position="1"/>
        <end position="26"/>
    </location>
</feature>
<reference evidence="3" key="1">
    <citation type="submission" date="2015-04" db="UniProtKB">
        <authorList>
            <consortium name="EnsemblPlants"/>
        </authorList>
    </citation>
    <scope>IDENTIFICATION</scope>
</reference>
<proteinExistence type="predicted"/>
<dbReference type="EnsemblPlants" id="OGLUM08G11120.2">
    <property type="protein sequence ID" value="OGLUM08G11120.2"/>
    <property type="gene ID" value="OGLUM08G11120"/>
</dbReference>
<dbReference type="HOGENOM" id="CLU_2007505_0_0_1"/>
<accession>A0A0E0ATV6</accession>
<reference evidence="3" key="2">
    <citation type="submission" date="2018-05" db="EMBL/GenBank/DDBJ databases">
        <title>OgluRS3 (Oryza glumaepatula Reference Sequence Version 3).</title>
        <authorList>
            <person name="Zhang J."/>
            <person name="Kudrna D."/>
            <person name="Lee S."/>
            <person name="Talag J."/>
            <person name="Welchert J."/>
            <person name="Wing R.A."/>
        </authorList>
    </citation>
    <scope>NUCLEOTIDE SEQUENCE [LARGE SCALE GENOMIC DNA]</scope>
</reference>
<dbReference type="Proteomes" id="UP000026961">
    <property type="component" value="Chromosome 8"/>
</dbReference>
<dbReference type="Gramene" id="OGLUM08G11120.2">
    <property type="protein sequence ID" value="OGLUM08G11120.2"/>
    <property type="gene ID" value="OGLUM08G11120"/>
</dbReference>
<organism evidence="3">
    <name type="scientific">Oryza glumipatula</name>
    <dbReference type="NCBI Taxonomy" id="40148"/>
    <lineage>
        <taxon>Eukaryota</taxon>
        <taxon>Viridiplantae</taxon>
        <taxon>Streptophyta</taxon>
        <taxon>Embryophyta</taxon>
        <taxon>Tracheophyta</taxon>
        <taxon>Spermatophyta</taxon>
        <taxon>Magnoliopsida</taxon>
        <taxon>Liliopsida</taxon>
        <taxon>Poales</taxon>
        <taxon>Poaceae</taxon>
        <taxon>BOP clade</taxon>
        <taxon>Oryzoideae</taxon>
        <taxon>Oryzeae</taxon>
        <taxon>Oryzinae</taxon>
        <taxon>Oryza</taxon>
    </lineage>
</organism>
<name>A0A0E0ATV6_9ORYZ</name>
<feature type="compositionally biased region" description="Basic residues" evidence="1">
    <location>
        <begin position="99"/>
        <end position="110"/>
    </location>
</feature>
<keyword evidence="2" id="KW-0732">Signal</keyword>
<sequence length="124" mass="13906">MGKERGNVVELTSALILIATVPSAQASKIGRLSQANDAQGFSCQVRWEQDQGGDQTRSKFTQASLRPARGGAAWEAWDQREVARALGWLRPGREEEREKKKKEERRKTLRGKNIGIDNEKDGEK</sequence>
<evidence type="ECO:0000313" key="3">
    <source>
        <dbReference type="EnsemblPlants" id="OGLUM08G11120.2"/>
    </source>
</evidence>
<evidence type="ECO:0000256" key="1">
    <source>
        <dbReference type="SAM" id="MobiDB-lite"/>
    </source>
</evidence>
<feature type="region of interest" description="Disordered" evidence="1">
    <location>
        <begin position="48"/>
        <end position="69"/>
    </location>
</feature>
<protein>
    <recommendedName>
        <fullName evidence="5">DUF834 domain-containing protein</fullName>
    </recommendedName>
</protein>
<keyword evidence="4" id="KW-1185">Reference proteome</keyword>
<evidence type="ECO:0000313" key="4">
    <source>
        <dbReference type="Proteomes" id="UP000026961"/>
    </source>
</evidence>
<evidence type="ECO:0008006" key="5">
    <source>
        <dbReference type="Google" id="ProtNLM"/>
    </source>
</evidence>
<dbReference type="AlphaFoldDB" id="A0A0E0ATV6"/>
<evidence type="ECO:0000256" key="2">
    <source>
        <dbReference type="SAM" id="SignalP"/>
    </source>
</evidence>
<feature type="compositionally biased region" description="Polar residues" evidence="1">
    <location>
        <begin position="52"/>
        <end position="64"/>
    </location>
</feature>